<keyword evidence="3 5" id="KW-0808">Transferase</keyword>
<dbReference type="InterPro" id="IPR029044">
    <property type="entry name" value="Nucleotide-diphossugar_trans"/>
</dbReference>
<dbReference type="Proteomes" id="UP000320300">
    <property type="component" value="Unassembled WGS sequence"/>
</dbReference>
<dbReference type="GO" id="GO:0016757">
    <property type="term" value="F:glycosyltransferase activity"/>
    <property type="evidence" value="ECO:0007669"/>
    <property type="project" value="UniProtKB-KW"/>
</dbReference>
<sequence length="327" mass="37655">MKRSISVIIPNYNGRELLALYLPSVINALTIADIPYELIVVDDCSKDDSVKFIQTAYPEVILIANRKNSGFSFTCNQGIKIAKMELTLLLNSDVQLSPDYFTAQWKYFDHNDTFGVMGRIMSRDGRRIEDAARILFYKGCRLKANQFYYSNDKDARSYTAYLSGANALVNTRKLKELEGFDEIFSPFTSEDSDLSTRAWLLGWKCYYEHSSVCYHQVSGSIRKNMNTNFVKTIYFRNRFIFHRIHLTGFRAAALPLYIVLAELLTKLLTGKIWILDSFNEYKKTEANIKISVDKLNALKIRHSSTMNIEDIIQKINHSIDGKPIIRL</sequence>
<evidence type="ECO:0000313" key="5">
    <source>
        <dbReference type="EMBL" id="SMO91771.1"/>
    </source>
</evidence>
<dbReference type="PANTHER" id="PTHR43179">
    <property type="entry name" value="RHAMNOSYLTRANSFERASE WBBL"/>
    <property type="match status" value="1"/>
</dbReference>
<evidence type="ECO:0000256" key="2">
    <source>
        <dbReference type="ARBA" id="ARBA00022676"/>
    </source>
</evidence>
<comment type="similarity">
    <text evidence="1">Belongs to the glycosyltransferase 2 family.</text>
</comment>
<dbReference type="RefSeq" id="WP_142529938.1">
    <property type="nucleotide sequence ID" value="NZ_CBCSJO010000010.1"/>
</dbReference>
<dbReference type="AlphaFoldDB" id="A0A521F829"/>
<reference evidence="5 6" key="1">
    <citation type="submission" date="2017-05" db="EMBL/GenBank/DDBJ databases">
        <authorList>
            <person name="Varghese N."/>
            <person name="Submissions S."/>
        </authorList>
    </citation>
    <scope>NUCLEOTIDE SEQUENCE [LARGE SCALE GENOMIC DNA]</scope>
    <source>
        <strain evidence="5 6">DSM 19036</strain>
    </source>
</reference>
<evidence type="ECO:0000256" key="1">
    <source>
        <dbReference type="ARBA" id="ARBA00006739"/>
    </source>
</evidence>
<feature type="domain" description="Glycosyltransferase 2-like" evidence="4">
    <location>
        <begin position="6"/>
        <end position="176"/>
    </location>
</feature>
<evidence type="ECO:0000313" key="6">
    <source>
        <dbReference type="Proteomes" id="UP000320300"/>
    </source>
</evidence>
<accession>A0A521F829</accession>
<gene>
    <name evidence="5" type="ORF">SAMN06265348_110235</name>
</gene>
<dbReference type="OrthoDB" id="8936324at2"/>
<dbReference type="Gene3D" id="3.90.550.10">
    <property type="entry name" value="Spore Coat Polysaccharide Biosynthesis Protein SpsA, Chain A"/>
    <property type="match status" value="1"/>
</dbReference>
<dbReference type="EMBL" id="FXTN01000010">
    <property type="protein sequence ID" value="SMO91771.1"/>
    <property type="molecule type" value="Genomic_DNA"/>
</dbReference>
<name>A0A521F829_9SPHI</name>
<keyword evidence="2" id="KW-0328">Glycosyltransferase</keyword>
<organism evidence="5 6">
    <name type="scientific">Pedobacter westerhofensis</name>
    <dbReference type="NCBI Taxonomy" id="425512"/>
    <lineage>
        <taxon>Bacteria</taxon>
        <taxon>Pseudomonadati</taxon>
        <taxon>Bacteroidota</taxon>
        <taxon>Sphingobacteriia</taxon>
        <taxon>Sphingobacteriales</taxon>
        <taxon>Sphingobacteriaceae</taxon>
        <taxon>Pedobacter</taxon>
    </lineage>
</organism>
<dbReference type="InterPro" id="IPR001173">
    <property type="entry name" value="Glyco_trans_2-like"/>
</dbReference>
<dbReference type="PANTHER" id="PTHR43179:SF12">
    <property type="entry name" value="GALACTOFURANOSYLTRANSFERASE GLFT2"/>
    <property type="match status" value="1"/>
</dbReference>
<proteinExistence type="inferred from homology"/>
<dbReference type="SUPFAM" id="SSF53448">
    <property type="entry name" value="Nucleotide-diphospho-sugar transferases"/>
    <property type="match status" value="1"/>
</dbReference>
<keyword evidence="6" id="KW-1185">Reference proteome</keyword>
<evidence type="ECO:0000259" key="4">
    <source>
        <dbReference type="Pfam" id="PF00535"/>
    </source>
</evidence>
<evidence type="ECO:0000256" key="3">
    <source>
        <dbReference type="ARBA" id="ARBA00022679"/>
    </source>
</evidence>
<dbReference type="Pfam" id="PF00535">
    <property type="entry name" value="Glycos_transf_2"/>
    <property type="match status" value="1"/>
</dbReference>
<protein>
    <submittedName>
        <fullName evidence="5">Glycosyltransferase, GT2 family</fullName>
    </submittedName>
</protein>